<dbReference type="RefSeq" id="WP_144934381.1">
    <property type="nucleotide sequence ID" value="NZ_JBHTIU010000019.1"/>
</dbReference>
<evidence type="ECO:0000313" key="4">
    <source>
        <dbReference type="EMBL" id="MFD0868652.1"/>
    </source>
</evidence>
<dbReference type="EMBL" id="JBHTIU010000019">
    <property type="protein sequence ID" value="MFD0868652.1"/>
    <property type="molecule type" value="Genomic_DNA"/>
</dbReference>
<evidence type="ECO:0000256" key="1">
    <source>
        <dbReference type="ARBA" id="ARBA00010928"/>
    </source>
</evidence>
<dbReference type="InterPro" id="IPR036291">
    <property type="entry name" value="NAD(P)-bd_dom_sf"/>
</dbReference>
<dbReference type="Pfam" id="PF02894">
    <property type="entry name" value="GFO_IDH_MocA_C"/>
    <property type="match status" value="1"/>
</dbReference>
<dbReference type="InterPro" id="IPR000683">
    <property type="entry name" value="Gfo/Idh/MocA-like_OxRdtase_N"/>
</dbReference>
<dbReference type="SUPFAM" id="SSF51735">
    <property type="entry name" value="NAD(P)-binding Rossmann-fold domains"/>
    <property type="match status" value="1"/>
</dbReference>
<reference evidence="5" key="1">
    <citation type="journal article" date="2019" name="Int. J. Syst. Evol. Microbiol.">
        <title>The Global Catalogue of Microorganisms (GCM) 10K type strain sequencing project: providing services to taxonomists for standard genome sequencing and annotation.</title>
        <authorList>
            <consortium name="The Broad Institute Genomics Platform"/>
            <consortium name="The Broad Institute Genome Sequencing Center for Infectious Disease"/>
            <person name="Wu L."/>
            <person name="Ma J."/>
        </authorList>
    </citation>
    <scope>NUCLEOTIDE SEQUENCE [LARGE SCALE GENOMIC DNA]</scope>
    <source>
        <strain evidence="5">CCUG 57263</strain>
    </source>
</reference>
<comment type="caution">
    <text evidence="4">The sequence shown here is derived from an EMBL/GenBank/DDBJ whole genome shotgun (WGS) entry which is preliminary data.</text>
</comment>
<dbReference type="InterPro" id="IPR051450">
    <property type="entry name" value="Gfo/Idh/MocA_Oxidoreductases"/>
</dbReference>
<feature type="domain" description="Gfo/Idh/MocA-like oxidoreductase N-terminal" evidence="2">
    <location>
        <begin position="1"/>
        <end position="119"/>
    </location>
</feature>
<dbReference type="Proteomes" id="UP001597120">
    <property type="component" value="Unassembled WGS sequence"/>
</dbReference>
<gene>
    <name evidence="4" type="ORF">ACFQ03_05785</name>
</gene>
<evidence type="ECO:0000259" key="3">
    <source>
        <dbReference type="Pfam" id="PF02894"/>
    </source>
</evidence>
<accession>A0ABW3D8B1</accession>
<dbReference type="Pfam" id="PF01408">
    <property type="entry name" value="GFO_IDH_MocA"/>
    <property type="match status" value="1"/>
</dbReference>
<organism evidence="4 5">
    <name type="scientific">Paenibacillus residui</name>
    <dbReference type="NCBI Taxonomy" id="629724"/>
    <lineage>
        <taxon>Bacteria</taxon>
        <taxon>Bacillati</taxon>
        <taxon>Bacillota</taxon>
        <taxon>Bacilli</taxon>
        <taxon>Bacillales</taxon>
        <taxon>Paenibacillaceae</taxon>
        <taxon>Paenibacillus</taxon>
    </lineage>
</organism>
<dbReference type="PANTHER" id="PTHR43377:SF1">
    <property type="entry name" value="BILIVERDIN REDUCTASE A"/>
    <property type="match status" value="1"/>
</dbReference>
<proteinExistence type="inferred from homology"/>
<comment type="similarity">
    <text evidence="1">Belongs to the Gfo/Idh/MocA family.</text>
</comment>
<feature type="domain" description="Gfo/Idh/MocA-like oxidoreductase C-terminal" evidence="3">
    <location>
        <begin position="133"/>
        <end position="323"/>
    </location>
</feature>
<dbReference type="InterPro" id="IPR004104">
    <property type="entry name" value="Gfo/Idh/MocA-like_OxRdtase_C"/>
</dbReference>
<sequence>MKVAVIGCGIMGKTHANAYRELPGAELVGVCDFVEEAARATAEQYETQPYFSFEDMIEKAKPEAVSICLPTHLHKEYVIKAAERGVHVICEKPMAPTLSEAREMIEVCKTNGVRLFIAHVVRFFPSYKDITRQVMNGAVGNVGVVHTKRIGGRPGQTKAWYNDKSKSGGVIMDLMIHDIDFVRGIAGEIKSVYAMERSTENMDYSLVTLRFDNGAMANLEAFWGYPGPFTTAVEVAGNKGVVRFNSEQTHSVRIHKTADSEDGGKTVSRTASPTLRDPYYYELEHFLECIRTGAEPLVTAEDGYRAVEVSLAALESIRTGAVIDMRQFQSEAGRENV</sequence>
<keyword evidence="5" id="KW-1185">Reference proteome</keyword>
<dbReference type="Gene3D" id="3.40.50.720">
    <property type="entry name" value="NAD(P)-binding Rossmann-like Domain"/>
    <property type="match status" value="1"/>
</dbReference>
<evidence type="ECO:0000313" key="5">
    <source>
        <dbReference type="Proteomes" id="UP001597120"/>
    </source>
</evidence>
<dbReference type="SUPFAM" id="SSF55347">
    <property type="entry name" value="Glyceraldehyde-3-phosphate dehydrogenase-like, C-terminal domain"/>
    <property type="match status" value="1"/>
</dbReference>
<dbReference type="PANTHER" id="PTHR43377">
    <property type="entry name" value="BILIVERDIN REDUCTASE A"/>
    <property type="match status" value="1"/>
</dbReference>
<protein>
    <submittedName>
        <fullName evidence="4">Gfo/Idh/MocA family protein</fullName>
    </submittedName>
</protein>
<name>A0ABW3D8B1_9BACL</name>
<dbReference type="Gene3D" id="3.30.360.10">
    <property type="entry name" value="Dihydrodipicolinate Reductase, domain 2"/>
    <property type="match status" value="1"/>
</dbReference>
<evidence type="ECO:0000259" key="2">
    <source>
        <dbReference type="Pfam" id="PF01408"/>
    </source>
</evidence>